<comment type="caution">
    <text evidence="2">The sequence shown here is derived from an EMBL/GenBank/DDBJ whole genome shotgun (WGS) entry which is preliminary data.</text>
</comment>
<gene>
    <name evidence="2" type="ORF">LFUMFP_250030</name>
</gene>
<protein>
    <recommendedName>
        <fullName evidence="4">Gram-positive cocci surface proteins LPxTG domain-containing protein</fullName>
    </recommendedName>
</protein>
<dbReference type="Proteomes" id="UP000238739">
    <property type="component" value="Unassembled WGS sequence"/>
</dbReference>
<dbReference type="RefSeq" id="WP_025083267.1">
    <property type="nucleotide sequence ID" value="NZ_LT984417.1"/>
</dbReference>
<evidence type="ECO:0000313" key="2">
    <source>
        <dbReference type="EMBL" id="SPC38528.1"/>
    </source>
</evidence>
<name>A0A2N9DVI5_9LACO</name>
<organism evidence="2 3">
    <name type="scientific">Latilactobacillus fuchuensis</name>
    <dbReference type="NCBI Taxonomy" id="164393"/>
    <lineage>
        <taxon>Bacteria</taxon>
        <taxon>Bacillati</taxon>
        <taxon>Bacillota</taxon>
        <taxon>Bacilli</taxon>
        <taxon>Lactobacillales</taxon>
        <taxon>Lactobacillaceae</taxon>
        <taxon>Latilactobacillus</taxon>
    </lineage>
</organism>
<dbReference type="AlphaFoldDB" id="A0A2N9DVI5"/>
<dbReference type="EMBL" id="OGVC01000018">
    <property type="protein sequence ID" value="SPC38528.1"/>
    <property type="molecule type" value="Genomic_DNA"/>
</dbReference>
<feature type="signal peptide" evidence="1">
    <location>
        <begin position="1"/>
        <end position="27"/>
    </location>
</feature>
<accession>A0A2N9DVI5</accession>
<evidence type="ECO:0000313" key="3">
    <source>
        <dbReference type="Proteomes" id="UP000238739"/>
    </source>
</evidence>
<evidence type="ECO:0008006" key="4">
    <source>
        <dbReference type="Google" id="ProtNLM"/>
    </source>
</evidence>
<feature type="chain" id="PRO_5014699085" description="Gram-positive cocci surface proteins LPxTG domain-containing protein" evidence="1">
    <location>
        <begin position="28"/>
        <end position="107"/>
    </location>
</feature>
<keyword evidence="1" id="KW-0732">Signal</keyword>
<evidence type="ECO:0000256" key="1">
    <source>
        <dbReference type="SAM" id="SignalP"/>
    </source>
</evidence>
<reference evidence="2" key="1">
    <citation type="submission" date="2018-01" db="EMBL/GenBank/DDBJ databases">
        <authorList>
            <person name="Chaillou S."/>
        </authorList>
    </citation>
    <scope>NUCLEOTIDE SEQUENCE [LARGE SCALE GENOMIC DNA]</scope>
    <source>
        <strain evidence="2">MFPC41A2801</strain>
    </source>
</reference>
<dbReference type="NCBIfam" id="TIGR01167">
    <property type="entry name" value="LPXTG_anchor"/>
    <property type="match status" value="1"/>
</dbReference>
<sequence>MRKVPKYLVILVLMLLYVVNTNQMSHAETVGSVISQSTISFNQTYIPPIDNQTTVIPDGNVVVPPSQSSTKLPQTGQKSEGYLVWIGVVLIFSSIKLRRRNTILGGI</sequence>
<keyword evidence="3" id="KW-1185">Reference proteome</keyword>
<proteinExistence type="predicted"/>